<proteinExistence type="predicted"/>
<protein>
    <recommendedName>
        <fullName evidence="4">BRICHOS domain-containing protein</fullName>
    </recommendedName>
</protein>
<sequence>MDYESSAKKIEQEEVIEHYVTESRRLPGANASHVPLQEILKETVEQRYNEELPVHDFYPTSQNSLQATSSALNSEAERRFHATGERDCSRDASFMQISGMSPGSHKESANVPVPYLKLSDNLDRSMANIHSYGYDVHEVHTSEGGARIVQTHGSGLIHDGSAIQQTERSLNQQRIHRDRSVEHQRSTLIQERSEGKDSGVPSTLKSSHKEVGFLHSARSTANEIGAVIDHHRKTVYTLPFPSAERTKNWQCIGTLPEESKLSRKDSYKRMQMGQQDDSADVYAPRSDASLIAGFTKSRSQSSEGTPTLWEQVTQFMRKILARARNTTWTPRLICLLLLFLLLVTLLFILLGIVLNALFSSYSIRTLSLYPPICKKCHHHVQDAVYNQIPSLLHIIFYSSSQVHFELIGNLPFKSNSSSVIDFETGYIAIADHALIDSSGKHIVCFLLPLDRSAIPSVTALRDALSSVTSEIYSEYGWQEYWQYHAEAIDARSAERKFTNKIDDCRSAKWYLLKHTVYTRDSSCSNCYDFCLPDYAIQRLHKYEDDMTIGIRRLDCFRLYVSEWERYQLTPDTQGGHWSYPKISLNAQQGSLGK</sequence>
<dbReference type="CTD" id="9940747"/>
<reference evidence="3" key="1">
    <citation type="submission" date="2012-04" db="EMBL/GenBank/DDBJ databases">
        <title>The Genome Sequence of Loa loa.</title>
        <authorList>
            <consortium name="The Broad Institute Genome Sequencing Platform"/>
            <consortium name="Broad Institute Genome Sequencing Center for Infectious Disease"/>
            <person name="Nutman T.B."/>
            <person name="Fink D.L."/>
            <person name="Russ C."/>
            <person name="Young S."/>
            <person name="Zeng Q."/>
            <person name="Gargeya S."/>
            <person name="Alvarado L."/>
            <person name="Berlin A."/>
            <person name="Chapman S.B."/>
            <person name="Chen Z."/>
            <person name="Freedman E."/>
            <person name="Gellesch M."/>
            <person name="Goldberg J."/>
            <person name="Griggs A."/>
            <person name="Gujja S."/>
            <person name="Heilman E.R."/>
            <person name="Heiman D."/>
            <person name="Howarth C."/>
            <person name="Mehta T."/>
            <person name="Neiman D."/>
            <person name="Pearson M."/>
            <person name="Roberts A."/>
            <person name="Saif S."/>
            <person name="Shea T."/>
            <person name="Shenoy N."/>
            <person name="Sisk P."/>
            <person name="Stolte C."/>
            <person name="Sykes S."/>
            <person name="White J."/>
            <person name="Yandava C."/>
            <person name="Haas B."/>
            <person name="Henn M.R."/>
            <person name="Nusbaum C."/>
            <person name="Birren B."/>
        </authorList>
    </citation>
    <scope>NUCLEOTIDE SEQUENCE [LARGE SCALE GENOMIC DNA]</scope>
</reference>
<dbReference type="GeneID" id="9940747"/>
<feature type="region of interest" description="Disordered" evidence="1">
    <location>
        <begin position="170"/>
        <end position="209"/>
    </location>
</feature>
<name>A0A1S0U4H9_LOALO</name>
<feature type="non-terminal residue" evidence="3">
    <location>
        <position position="1"/>
    </location>
</feature>
<keyword evidence="2" id="KW-0812">Transmembrane</keyword>
<dbReference type="OMA" id="WQEYWQY"/>
<evidence type="ECO:0008006" key="4">
    <source>
        <dbReference type="Google" id="ProtNLM"/>
    </source>
</evidence>
<keyword evidence="2" id="KW-0472">Membrane</keyword>
<feature type="compositionally biased region" description="Basic and acidic residues" evidence="1">
    <location>
        <begin position="178"/>
        <end position="197"/>
    </location>
</feature>
<feature type="transmembrane region" description="Helical" evidence="2">
    <location>
        <begin position="332"/>
        <end position="358"/>
    </location>
</feature>
<dbReference type="AlphaFoldDB" id="A0A1S0U4H9"/>
<organism evidence="3">
    <name type="scientific">Loa loa</name>
    <name type="common">Eye worm</name>
    <name type="synonym">Filaria loa</name>
    <dbReference type="NCBI Taxonomy" id="7209"/>
    <lineage>
        <taxon>Eukaryota</taxon>
        <taxon>Metazoa</taxon>
        <taxon>Ecdysozoa</taxon>
        <taxon>Nematoda</taxon>
        <taxon>Chromadorea</taxon>
        <taxon>Rhabditida</taxon>
        <taxon>Spirurina</taxon>
        <taxon>Spiruromorpha</taxon>
        <taxon>Filarioidea</taxon>
        <taxon>Onchocercidae</taxon>
        <taxon>Loa</taxon>
    </lineage>
</organism>
<dbReference type="OrthoDB" id="5838366at2759"/>
<evidence type="ECO:0000256" key="1">
    <source>
        <dbReference type="SAM" id="MobiDB-lite"/>
    </source>
</evidence>
<evidence type="ECO:0000256" key="2">
    <source>
        <dbReference type="SAM" id="Phobius"/>
    </source>
</evidence>
<evidence type="ECO:0000313" key="3">
    <source>
        <dbReference type="EMBL" id="EFO25129.1"/>
    </source>
</evidence>
<dbReference type="InParanoid" id="A0A1S0U4H9"/>
<dbReference type="EMBL" id="JH712193">
    <property type="protein sequence ID" value="EFO25129.1"/>
    <property type="molecule type" value="Genomic_DNA"/>
</dbReference>
<dbReference type="KEGG" id="loa:LOAG_03358"/>
<dbReference type="RefSeq" id="XP_003138943.1">
    <property type="nucleotide sequence ID" value="XM_003138895.2"/>
</dbReference>
<gene>
    <name evidence="3" type="ORF">LOAG_03358</name>
</gene>
<dbReference type="FunCoup" id="A0A1S0U4H9">
    <property type="interactions" value="164"/>
</dbReference>
<accession>A0A1S0U4H9</accession>
<keyword evidence="2" id="KW-1133">Transmembrane helix</keyword>